<dbReference type="PANTHER" id="PTHR43420">
    <property type="entry name" value="ACETYLTRANSFERASE"/>
    <property type="match status" value="1"/>
</dbReference>
<keyword evidence="5" id="KW-1185">Reference proteome</keyword>
<dbReference type="PROSITE" id="PS51186">
    <property type="entry name" value="GNAT"/>
    <property type="match status" value="1"/>
</dbReference>
<dbReference type="GO" id="GO:0016747">
    <property type="term" value="F:acyltransferase activity, transferring groups other than amino-acyl groups"/>
    <property type="evidence" value="ECO:0007669"/>
    <property type="project" value="InterPro"/>
</dbReference>
<evidence type="ECO:0000313" key="4">
    <source>
        <dbReference type="EMBL" id="CAB3801273.1"/>
    </source>
</evidence>
<evidence type="ECO:0000259" key="3">
    <source>
        <dbReference type="PROSITE" id="PS51186"/>
    </source>
</evidence>
<evidence type="ECO:0000256" key="2">
    <source>
        <dbReference type="ARBA" id="ARBA00023315"/>
    </source>
</evidence>
<dbReference type="InterPro" id="IPR000182">
    <property type="entry name" value="GNAT_dom"/>
</dbReference>
<dbReference type="AlphaFoldDB" id="A0A6J5GKZ2"/>
<accession>A0A6J5GKZ2</accession>
<dbReference type="SUPFAM" id="SSF55729">
    <property type="entry name" value="Acyl-CoA N-acyltransferases (Nat)"/>
    <property type="match status" value="1"/>
</dbReference>
<keyword evidence="1" id="KW-0808">Transferase</keyword>
<gene>
    <name evidence="4" type="ORF">LMG28688_05308</name>
</gene>
<dbReference type="RefSeq" id="WP_175197207.1">
    <property type="nucleotide sequence ID" value="NZ_CADIKL010000034.1"/>
</dbReference>
<dbReference type="EMBL" id="CADIKL010000034">
    <property type="protein sequence ID" value="CAB3801273.1"/>
    <property type="molecule type" value="Genomic_DNA"/>
</dbReference>
<evidence type="ECO:0000313" key="5">
    <source>
        <dbReference type="Proteomes" id="UP000494119"/>
    </source>
</evidence>
<keyword evidence="2" id="KW-0012">Acyltransferase</keyword>
<dbReference type="CDD" id="cd04301">
    <property type="entry name" value="NAT_SF"/>
    <property type="match status" value="1"/>
</dbReference>
<dbReference type="Gene3D" id="3.40.630.30">
    <property type="match status" value="1"/>
</dbReference>
<dbReference type="InterPro" id="IPR016181">
    <property type="entry name" value="Acyl_CoA_acyltransferase"/>
</dbReference>
<reference evidence="4 5" key="1">
    <citation type="submission" date="2020-04" db="EMBL/GenBank/DDBJ databases">
        <authorList>
            <person name="De Canck E."/>
        </authorList>
    </citation>
    <scope>NUCLEOTIDE SEQUENCE [LARGE SCALE GENOMIC DNA]</scope>
    <source>
        <strain evidence="4 5">LMG 28688</strain>
    </source>
</reference>
<organism evidence="4 5">
    <name type="scientific">Paraburkholderia caffeinitolerans</name>
    <dbReference type="NCBI Taxonomy" id="1723730"/>
    <lineage>
        <taxon>Bacteria</taxon>
        <taxon>Pseudomonadati</taxon>
        <taxon>Pseudomonadota</taxon>
        <taxon>Betaproteobacteria</taxon>
        <taxon>Burkholderiales</taxon>
        <taxon>Burkholderiaceae</taxon>
        <taxon>Paraburkholderia</taxon>
    </lineage>
</organism>
<dbReference type="InterPro" id="IPR050680">
    <property type="entry name" value="YpeA/RimI_acetyltransf"/>
</dbReference>
<protein>
    <recommendedName>
        <fullName evidence="3">N-acetyltransferase domain-containing protein</fullName>
    </recommendedName>
</protein>
<dbReference type="Proteomes" id="UP000494119">
    <property type="component" value="Unassembled WGS sequence"/>
</dbReference>
<feature type="domain" description="N-acetyltransferase" evidence="3">
    <location>
        <begin position="5"/>
        <end position="149"/>
    </location>
</feature>
<name>A0A6J5GKZ2_9BURK</name>
<evidence type="ECO:0000256" key="1">
    <source>
        <dbReference type="ARBA" id="ARBA00022679"/>
    </source>
</evidence>
<sequence length="149" mass="16783">MSQQIKLREASPSDVPFLLMLRKLTMTEHLERAAMPTDDEAHYKRIWSNFEDAKIICEGNTSVGLLKINRRSGEWHLQQIQVLPSHQGKGIGKTVLGVVLDEARREGVSVSLSVLHGNPARRLYEQLGFRPVTETSLDVKLIWHPGCAC</sequence>
<dbReference type="Pfam" id="PF00583">
    <property type="entry name" value="Acetyltransf_1"/>
    <property type="match status" value="1"/>
</dbReference>
<proteinExistence type="predicted"/>